<evidence type="ECO:0000256" key="10">
    <source>
        <dbReference type="PIRSR" id="PIRSR004682-4"/>
    </source>
</evidence>
<reference evidence="11 12" key="1">
    <citation type="journal article" date="2008" name="Proc. Natl. Acad. Sci. U.S.A.">
        <title>The genome of Cyanothece 51142, a unicellular diazotrophic cyanobacterium important in the marine nitrogen cycle.</title>
        <authorList>
            <person name="Welsh E.A."/>
            <person name="Liberton M."/>
            <person name="Stoeckel J."/>
            <person name="Loh T."/>
            <person name="Elvitigala T."/>
            <person name="Wang C."/>
            <person name="Wollam A."/>
            <person name="Fulton R.S."/>
            <person name="Clifton S.W."/>
            <person name="Jacobs J.M."/>
            <person name="Aurora R."/>
            <person name="Ghosh B.K."/>
            <person name="Sherman L.A."/>
            <person name="Smith R.D."/>
            <person name="Wilson R.K."/>
            <person name="Pakrasi H.B."/>
        </authorList>
    </citation>
    <scope>NUCLEOTIDE SEQUENCE [LARGE SCALE GENOMIC DNA]</scope>
    <source>
        <strain evidence="12">ATCC 51142 / BH68</strain>
    </source>
</reference>
<evidence type="ECO:0000256" key="7">
    <source>
        <dbReference type="PIRNR" id="PIRNR004682"/>
    </source>
</evidence>
<feature type="active site" description="Nucleophile" evidence="8">
    <location>
        <position position="18"/>
    </location>
</feature>
<dbReference type="PANTHER" id="PTHR42891:SF1">
    <property type="entry name" value="D-GLYCERO-BETA-D-MANNO-HEPTOSE-1,7-BISPHOSPHATE 7-PHOSPHATASE"/>
    <property type="match status" value="1"/>
</dbReference>
<proteinExistence type="inferred from homology"/>
<dbReference type="HOGENOM" id="CLU_085077_2_1_3"/>
<dbReference type="Gene3D" id="3.40.50.1000">
    <property type="entry name" value="HAD superfamily/HAD-like"/>
    <property type="match status" value="1"/>
</dbReference>
<evidence type="ECO:0000256" key="3">
    <source>
        <dbReference type="ARBA" id="ARBA00022723"/>
    </source>
</evidence>
<keyword evidence="4 7" id="KW-0378">Hydrolase</keyword>
<dbReference type="GO" id="GO:0005975">
    <property type="term" value="P:carbohydrate metabolic process"/>
    <property type="evidence" value="ECO:0007669"/>
    <property type="project" value="InterPro"/>
</dbReference>
<feature type="binding site" evidence="10">
    <location>
        <position position="20"/>
    </location>
    <ligand>
        <name>Mg(2+)</name>
        <dbReference type="ChEBI" id="CHEBI:18420"/>
    </ligand>
</feature>
<evidence type="ECO:0000313" key="11">
    <source>
        <dbReference type="EMBL" id="ACB49394.1"/>
    </source>
</evidence>
<evidence type="ECO:0000256" key="8">
    <source>
        <dbReference type="PIRSR" id="PIRSR004682-1"/>
    </source>
</evidence>
<feature type="site" description="Contributes to substrate recognition" evidence="9">
    <location>
        <position position="110"/>
    </location>
</feature>
<dbReference type="eggNOG" id="COG0241">
    <property type="taxonomic scope" value="Bacteria"/>
</dbReference>
<feature type="site" description="Stabilizes the phosphoryl group" evidence="9">
    <location>
        <position position="111"/>
    </location>
</feature>
<dbReference type="GO" id="GO:0005737">
    <property type="term" value="C:cytoplasm"/>
    <property type="evidence" value="ECO:0007669"/>
    <property type="project" value="UniProtKB-SubCell"/>
</dbReference>
<keyword evidence="3 10" id="KW-0479">Metal-binding</keyword>
<keyword evidence="10" id="KW-0862">Zinc</keyword>
<keyword evidence="5 7" id="KW-0119">Carbohydrate metabolism</keyword>
<dbReference type="InterPro" id="IPR006549">
    <property type="entry name" value="HAD-SF_hydro_IIIA"/>
</dbReference>
<dbReference type="PANTHER" id="PTHR42891">
    <property type="entry name" value="D-GLYCERO-BETA-D-MANNO-HEPTOSE-1,7-BISPHOSPHATE 7-PHOSPHATASE"/>
    <property type="match status" value="1"/>
</dbReference>
<evidence type="ECO:0000256" key="4">
    <source>
        <dbReference type="ARBA" id="ARBA00022801"/>
    </source>
</evidence>
<keyword evidence="10" id="KW-0460">Magnesium</keyword>
<dbReference type="GO" id="GO:0016791">
    <property type="term" value="F:phosphatase activity"/>
    <property type="evidence" value="ECO:0007669"/>
    <property type="project" value="InterPro"/>
</dbReference>
<dbReference type="Pfam" id="PF13242">
    <property type="entry name" value="Hydrolase_like"/>
    <property type="match status" value="1"/>
</dbReference>
<evidence type="ECO:0000256" key="1">
    <source>
        <dbReference type="ARBA" id="ARBA00004496"/>
    </source>
</evidence>
<evidence type="ECO:0000256" key="5">
    <source>
        <dbReference type="ARBA" id="ARBA00023277"/>
    </source>
</evidence>
<dbReference type="RefSeq" id="WP_009543155.1">
    <property type="nucleotide sequence ID" value="NC_010546.1"/>
</dbReference>
<dbReference type="PIRSF" id="PIRSF004682">
    <property type="entry name" value="GmhB"/>
    <property type="match status" value="1"/>
</dbReference>
<protein>
    <recommendedName>
        <fullName evidence="6 7">D,D-heptose 1,7-bisphosphate phosphatase</fullName>
        <ecNumber evidence="7">3.1.3.-</ecNumber>
    </recommendedName>
</protein>
<feature type="binding site" evidence="10">
    <location>
        <position position="109"/>
    </location>
    <ligand>
        <name>Zn(2+)</name>
        <dbReference type="ChEBI" id="CHEBI:29105"/>
    </ligand>
</feature>
<feature type="binding site" evidence="10">
    <location>
        <position position="136"/>
    </location>
    <ligand>
        <name>Mg(2+)</name>
        <dbReference type="ChEBI" id="CHEBI:18420"/>
    </ligand>
</feature>
<dbReference type="GO" id="GO:0046872">
    <property type="term" value="F:metal ion binding"/>
    <property type="evidence" value="ECO:0007669"/>
    <property type="project" value="UniProtKB-KW"/>
</dbReference>
<feature type="binding site" evidence="10">
    <location>
        <position position="99"/>
    </location>
    <ligand>
        <name>Zn(2+)</name>
        <dbReference type="ChEBI" id="CHEBI:29105"/>
    </ligand>
</feature>
<evidence type="ECO:0000256" key="9">
    <source>
        <dbReference type="PIRSR" id="PIRSR004682-3"/>
    </source>
</evidence>
<dbReference type="InterPro" id="IPR004446">
    <property type="entry name" value="Heptose_bisP_phosphatase"/>
</dbReference>
<evidence type="ECO:0000256" key="6">
    <source>
        <dbReference type="ARBA" id="ARBA00031828"/>
    </source>
</evidence>
<dbReference type="EC" id="3.1.3.-" evidence="7"/>
<organism evidence="11 12">
    <name type="scientific">Crocosphaera subtropica (strain ATCC 51142 / BH68)</name>
    <name type="common">Cyanothece sp. (strain ATCC 51142)</name>
    <dbReference type="NCBI Taxonomy" id="43989"/>
    <lineage>
        <taxon>Bacteria</taxon>
        <taxon>Bacillati</taxon>
        <taxon>Cyanobacteriota</taxon>
        <taxon>Cyanophyceae</taxon>
        <taxon>Oscillatoriophycideae</taxon>
        <taxon>Chroococcales</taxon>
        <taxon>Aphanothecaceae</taxon>
        <taxon>Crocosphaera</taxon>
        <taxon>Crocosphaera subtropica</taxon>
    </lineage>
</organism>
<feature type="binding site" evidence="10">
    <location>
        <position position="18"/>
    </location>
    <ligand>
        <name>Mg(2+)</name>
        <dbReference type="ChEBI" id="CHEBI:18420"/>
    </ligand>
</feature>
<gene>
    <name evidence="11" type="ordered locus">cce_0042</name>
</gene>
<name>B1WYG4_CROS5</name>
<feature type="binding site" evidence="10">
    <location>
        <position position="101"/>
    </location>
    <ligand>
        <name>Zn(2+)</name>
        <dbReference type="ChEBI" id="CHEBI:29105"/>
    </ligand>
</feature>
<comment type="similarity">
    <text evidence="7">Belongs to the gmhB family.</text>
</comment>
<dbReference type="STRING" id="43989.cce_0042"/>
<dbReference type="Proteomes" id="UP000001203">
    <property type="component" value="Chromosome circular"/>
</dbReference>
<dbReference type="NCBIfam" id="TIGR01656">
    <property type="entry name" value="Histidinol-ppas"/>
    <property type="match status" value="1"/>
</dbReference>
<sequence length="188" mass="21051">MITTLTPYTQLQKALFLDRDGVVIKYVPYLSQPEQVELPLGAGEALKRWQDAGYLLILITNQAGVGRGYYTLEDVDNVHNYIIDEYGKFGVTFDDIFLCPHHPQENCSCRKPSPKMLIDASKKHGISLSQSFFVGDAPSDVECAINAECEPVLVLTGRGQETLENIAKYPRKVEIFDSLQDTVKLLKP</sequence>
<evidence type="ECO:0000256" key="2">
    <source>
        <dbReference type="ARBA" id="ARBA00022490"/>
    </source>
</evidence>
<dbReference type="CDD" id="cd07503">
    <property type="entry name" value="HAD_HisB-N"/>
    <property type="match status" value="1"/>
</dbReference>
<keyword evidence="2 7" id="KW-0963">Cytoplasm</keyword>
<keyword evidence="12" id="KW-1185">Reference proteome</keyword>
<dbReference type="InterPro" id="IPR006543">
    <property type="entry name" value="Histidinol-phos"/>
</dbReference>
<feature type="active site" description="Proton donor" evidence="8">
    <location>
        <position position="20"/>
    </location>
</feature>
<dbReference type="OrthoDB" id="9801899at2"/>
<dbReference type="KEGG" id="cyt:cce_0042"/>
<dbReference type="InterPro" id="IPR036412">
    <property type="entry name" value="HAD-like_sf"/>
</dbReference>
<dbReference type="EMBL" id="CP000806">
    <property type="protein sequence ID" value="ACB49394.1"/>
    <property type="molecule type" value="Genomic_DNA"/>
</dbReference>
<dbReference type="SUPFAM" id="SSF56784">
    <property type="entry name" value="HAD-like"/>
    <property type="match status" value="1"/>
</dbReference>
<accession>B1WYG4</accession>
<feature type="binding site" evidence="10">
    <location>
        <position position="107"/>
    </location>
    <ligand>
        <name>Zn(2+)</name>
        <dbReference type="ChEBI" id="CHEBI:29105"/>
    </ligand>
</feature>
<dbReference type="AlphaFoldDB" id="B1WYG4"/>
<dbReference type="NCBIfam" id="TIGR01662">
    <property type="entry name" value="HAD-SF-IIIA"/>
    <property type="match status" value="1"/>
</dbReference>
<comment type="subcellular location">
    <subcellularLocation>
        <location evidence="1 7">Cytoplasm</location>
    </subcellularLocation>
</comment>
<comment type="cofactor">
    <cofactor evidence="10">
        <name>Zn(2+)</name>
        <dbReference type="ChEBI" id="CHEBI:29105"/>
    </cofactor>
</comment>
<dbReference type="InterPro" id="IPR023214">
    <property type="entry name" value="HAD_sf"/>
</dbReference>
<evidence type="ECO:0000313" key="12">
    <source>
        <dbReference type="Proteomes" id="UP000001203"/>
    </source>
</evidence>
<comment type="cofactor">
    <cofactor evidence="10">
        <name>Mg(2+)</name>
        <dbReference type="ChEBI" id="CHEBI:18420"/>
    </cofactor>
</comment>
<feature type="site" description="Stabilizes the phosphoryl group" evidence="9">
    <location>
        <position position="60"/>
    </location>
</feature>